<gene>
    <name evidence="5" type="ORF">BT96DRAFT_1026579</name>
</gene>
<dbReference type="PROSITE" id="PS50850">
    <property type="entry name" value="MFS"/>
    <property type="match status" value="1"/>
</dbReference>
<feature type="transmembrane region" description="Helical" evidence="3">
    <location>
        <begin position="409"/>
        <end position="430"/>
    </location>
</feature>
<accession>A0A6A4GIT9</accession>
<evidence type="ECO:0000256" key="3">
    <source>
        <dbReference type="SAM" id="Phobius"/>
    </source>
</evidence>
<evidence type="ECO:0000313" key="6">
    <source>
        <dbReference type="Proteomes" id="UP000799118"/>
    </source>
</evidence>
<dbReference type="PANTHER" id="PTHR11360:SF234">
    <property type="entry name" value="MFS-TYPE TRANSPORTER DBAD-RELATED"/>
    <property type="match status" value="1"/>
</dbReference>
<proteinExistence type="inferred from homology"/>
<dbReference type="InterPro" id="IPR050327">
    <property type="entry name" value="Proton-linked_MCT"/>
</dbReference>
<evidence type="ECO:0000313" key="5">
    <source>
        <dbReference type="EMBL" id="KAE9385476.1"/>
    </source>
</evidence>
<dbReference type="GO" id="GO:0022857">
    <property type="term" value="F:transmembrane transporter activity"/>
    <property type="evidence" value="ECO:0007669"/>
    <property type="project" value="InterPro"/>
</dbReference>
<sequence length="465" mass="50349">MKQSPNSFQTRPAESSLPALMDKKDEILSPAVNQYIPDLESIPARPDIPDGGLQAWATALGAFIVVFSSSGYVNSFGVYQDFYVREYLTDHSVSQISWIGGAQTFCLFSMGIFSGYAMDVGYFRHILLAGSLLFVFCLCMISISQAQQWYQLFLAQGLGLGIAIGAVYIPALGILSHHFLQRRSLVMGIVASASSVGGVVHPIMLNNLIHNHVGFHWGVRVSALFNFALLMVANILMSTRLPPQNKSLIKQCMAWKDFLHDKTYVIATAGTFLLITGCFFPTFYLQLDAIDHGVSTSFAFYSISILNASSAVGRVVPTIFADHLGVFTLIVPSTLACGVLIFAMEGVVDKAGVLVIAILYGIFSGACISLLGPMLANFANNVHEVGSRIGLCFGIAGLGSLIGPPIMGALLTSHLVWIQPIVFSGVCAFYKTGKFVLNVTIYHIDLNVCWCSHSGYCWYTGVQAS</sequence>
<feature type="transmembrane region" description="Helical" evidence="3">
    <location>
        <begin position="149"/>
        <end position="173"/>
    </location>
</feature>
<comment type="subcellular location">
    <subcellularLocation>
        <location evidence="1">Membrane</location>
        <topology evidence="1">Multi-pass membrane protein</topology>
    </subcellularLocation>
</comment>
<dbReference type="OrthoDB" id="6499973at2759"/>
<feature type="transmembrane region" description="Helical" evidence="3">
    <location>
        <begin position="96"/>
        <end position="118"/>
    </location>
</feature>
<feature type="transmembrane region" description="Helical" evidence="3">
    <location>
        <begin position="385"/>
        <end position="403"/>
    </location>
</feature>
<feature type="transmembrane region" description="Helical" evidence="3">
    <location>
        <begin position="263"/>
        <end position="286"/>
    </location>
</feature>
<keyword evidence="6" id="KW-1185">Reference proteome</keyword>
<dbReference type="Pfam" id="PF07690">
    <property type="entry name" value="MFS_1"/>
    <property type="match status" value="1"/>
</dbReference>
<dbReference type="InterPro" id="IPR020846">
    <property type="entry name" value="MFS_dom"/>
</dbReference>
<organism evidence="5 6">
    <name type="scientific">Gymnopus androsaceus JB14</name>
    <dbReference type="NCBI Taxonomy" id="1447944"/>
    <lineage>
        <taxon>Eukaryota</taxon>
        <taxon>Fungi</taxon>
        <taxon>Dikarya</taxon>
        <taxon>Basidiomycota</taxon>
        <taxon>Agaricomycotina</taxon>
        <taxon>Agaricomycetes</taxon>
        <taxon>Agaricomycetidae</taxon>
        <taxon>Agaricales</taxon>
        <taxon>Marasmiineae</taxon>
        <taxon>Omphalotaceae</taxon>
        <taxon>Gymnopus</taxon>
    </lineage>
</organism>
<dbReference type="InterPro" id="IPR036259">
    <property type="entry name" value="MFS_trans_sf"/>
</dbReference>
<feature type="transmembrane region" description="Helical" evidence="3">
    <location>
        <begin position="298"/>
        <end position="317"/>
    </location>
</feature>
<feature type="transmembrane region" description="Helical" evidence="3">
    <location>
        <begin position="125"/>
        <end position="143"/>
    </location>
</feature>
<keyword evidence="3" id="KW-0812">Transmembrane</keyword>
<evidence type="ECO:0000256" key="1">
    <source>
        <dbReference type="ARBA" id="ARBA00004141"/>
    </source>
</evidence>
<keyword evidence="3" id="KW-0472">Membrane</keyword>
<dbReference type="GO" id="GO:0016020">
    <property type="term" value="C:membrane"/>
    <property type="evidence" value="ECO:0007669"/>
    <property type="project" value="UniProtKB-SubCell"/>
</dbReference>
<reference evidence="5" key="1">
    <citation type="journal article" date="2019" name="Environ. Microbiol.">
        <title>Fungal ecological strategies reflected in gene transcription - a case study of two litter decomposers.</title>
        <authorList>
            <person name="Barbi F."/>
            <person name="Kohler A."/>
            <person name="Barry K."/>
            <person name="Baskaran P."/>
            <person name="Daum C."/>
            <person name="Fauchery L."/>
            <person name="Ihrmark K."/>
            <person name="Kuo A."/>
            <person name="LaButti K."/>
            <person name="Lipzen A."/>
            <person name="Morin E."/>
            <person name="Grigoriev I.V."/>
            <person name="Henrissat B."/>
            <person name="Lindahl B."/>
            <person name="Martin F."/>
        </authorList>
    </citation>
    <scope>NUCLEOTIDE SEQUENCE</scope>
    <source>
        <strain evidence="5">JB14</strain>
    </source>
</reference>
<dbReference type="Proteomes" id="UP000799118">
    <property type="component" value="Unassembled WGS sequence"/>
</dbReference>
<keyword evidence="3" id="KW-1133">Transmembrane helix</keyword>
<dbReference type="Gene3D" id="1.20.1250.20">
    <property type="entry name" value="MFS general substrate transporter like domains"/>
    <property type="match status" value="2"/>
</dbReference>
<protein>
    <submittedName>
        <fullName evidence="5">MFS general substrate transporter</fullName>
    </submittedName>
</protein>
<feature type="transmembrane region" description="Helical" evidence="3">
    <location>
        <begin position="324"/>
        <end position="344"/>
    </location>
</feature>
<evidence type="ECO:0000256" key="2">
    <source>
        <dbReference type="ARBA" id="ARBA00006727"/>
    </source>
</evidence>
<evidence type="ECO:0000259" key="4">
    <source>
        <dbReference type="PROSITE" id="PS50850"/>
    </source>
</evidence>
<feature type="transmembrane region" description="Helical" evidence="3">
    <location>
        <begin position="185"/>
        <end position="205"/>
    </location>
</feature>
<dbReference type="AlphaFoldDB" id="A0A6A4GIT9"/>
<dbReference type="EMBL" id="ML769981">
    <property type="protein sequence ID" value="KAE9385476.1"/>
    <property type="molecule type" value="Genomic_DNA"/>
</dbReference>
<dbReference type="InterPro" id="IPR011701">
    <property type="entry name" value="MFS"/>
</dbReference>
<name>A0A6A4GIT9_9AGAR</name>
<comment type="similarity">
    <text evidence="2">Belongs to the major facilitator superfamily. Monocarboxylate porter (TC 2.A.1.13) family.</text>
</comment>
<feature type="transmembrane region" description="Helical" evidence="3">
    <location>
        <begin position="55"/>
        <end position="76"/>
    </location>
</feature>
<feature type="transmembrane region" description="Helical" evidence="3">
    <location>
        <begin position="350"/>
        <end position="373"/>
    </location>
</feature>
<feature type="domain" description="Major facilitator superfamily (MFS) profile" evidence="4">
    <location>
        <begin position="54"/>
        <end position="465"/>
    </location>
</feature>
<dbReference type="PANTHER" id="PTHR11360">
    <property type="entry name" value="MONOCARBOXYLATE TRANSPORTER"/>
    <property type="match status" value="1"/>
</dbReference>
<feature type="transmembrane region" description="Helical" evidence="3">
    <location>
        <begin position="217"/>
        <end position="237"/>
    </location>
</feature>
<dbReference type="SUPFAM" id="SSF103473">
    <property type="entry name" value="MFS general substrate transporter"/>
    <property type="match status" value="1"/>
</dbReference>